<dbReference type="CDD" id="cd01275">
    <property type="entry name" value="FHIT"/>
    <property type="match status" value="1"/>
</dbReference>
<accession>A0LUL9</accession>
<dbReference type="EMBL" id="CP000481">
    <property type="protein sequence ID" value="ABK53129.1"/>
    <property type="molecule type" value="Genomic_DNA"/>
</dbReference>
<dbReference type="STRING" id="351607.Acel_1357"/>
<dbReference type="SUPFAM" id="SSF54197">
    <property type="entry name" value="HIT-like"/>
    <property type="match status" value="1"/>
</dbReference>
<dbReference type="AlphaFoldDB" id="A0LUL9"/>
<evidence type="ECO:0000256" key="5">
    <source>
        <dbReference type="SAM" id="MobiDB-lite"/>
    </source>
</evidence>
<evidence type="ECO:0000256" key="2">
    <source>
        <dbReference type="PIRSR" id="PIRSR639383-1"/>
    </source>
</evidence>
<evidence type="ECO:0000259" key="6">
    <source>
        <dbReference type="PROSITE" id="PS51084"/>
    </source>
</evidence>
<feature type="binding site" evidence="3">
    <location>
        <position position="137"/>
    </location>
    <ligand>
        <name>substrate</name>
    </ligand>
</feature>
<dbReference type="Pfam" id="PF01230">
    <property type="entry name" value="HIT"/>
    <property type="match status" value="1"/>
</dbReference>
<dbReference type="Proteomes" id="UP000008221">
    <property type="component" value="Chromosome"/>
</dbReference>
<dbReference type="PROSITE" id="PS51084">
    <property type="entry name" value="HIT_2"/>
    <property type="match status" value="1"/>
</dbReference>
<feature type="short sequence motif" description="Histidine triad motif" evidence="4">
    <location>
        <begin position="205"/>
        <end position="209"/>
    </location>
</feature>
<feature type="compositionally biased region" description="Low complexity" evidence="5">
    <location>
        <begin position="50"/>
        <end position="67"/>
    </location>
</feature>
<dbReference type="GO" id="GO:0000166">
    <property type="term" value="F:nucleotide binding"/>
    <property type="evidence" value="ECO:0007669"/>
    <property type="project" value="UniProtKB-KW"/>
</dbReference>
<gene>
    <name evidence="7" type="ordered locus">Acel_1357</name>
</gene>
<proteinExistence type="predicted"/>
<dbReference type="InterPro" id="IPR039383">
    <property type="entry name" value="FHIT"/>
</dbReference>
<feature type="region of interest" description="Disordered" evidence="5">
    <location>
        <begin position="1"/>
        <end position="77"/>
    </location>
</feature>
<evidence type="ECO:0000256" key="1">
    <source>
        <dbReference type="ARBA" id="ARBA00022741"/>
    </source>
</evidence>
<evidence type="ECO:0000313" key="8">
    <source>
        <dbReference type="Proteomes" id="UP000008221"/>
    </source>
</evidence>
<dbReference type="InterPro" id="IPR052908">
    <property type="entry name" value="AP-4-A_phosphorylase"/>
</dbReference>
<dbReference type="Gene3D" id="3.30.428.10">
    <property type="entry name" value="HIT-like"/>
    <property type="match status" value="1"/>
</dbReference>
<dbReference type="PANTHER" id="PTHR42997:SF1">
    <property type="entry name" value="AP-4-A PHOSPHORYLASE"/>
    <property type="match status" value="1"/>
</dbReference>
<feature type="domain" description="HIT" evidence="6">
    <location>
        <begin position="111"/>
        <end position="220"/>
    </location>
</feature>
<dbReference type="KEGG" id="ace:Acel_1357"/>
<dbReference type="InterPro" id="IPR036265">
    <property type="entry name" value="HIT-like_sf"/>
</dbReference>
<organism evidence="7 8">
    <name type="scientific">Acidothermus cellulolyticus (strain ATCC 43068 / DSM 8971 / 11B)</name>
    <dbReference type="NCBI Taxonomy" id="351607"/>
    <lineage>
        <taxon>Bacteria</taxon>
        <taxon>Bacillati</taxon>
        <taxon>Actinomycetota</taxon>
        <taxon>Actinomycetes</taxon>
        <taxon>Acidothermales</taxon>
        <taxon>Acidothermaceae</taxon>
        <taxon>Acidothermus</taxon>
    </lineage>
</organism>
<dbReference type="PANTHER" id="PTHR42997">
    <property type="entry name" value="HIT FAMILY HYDROLASE"/>
    <property type="match status" value="1"/>
</dbReference>
<dbReference type="InterPro" id="IPR011146">
    <property type="entry name" value="HIT-like"/>
</dbReference>
<keyword evidence="8" id="KW-1185">Reference proteome</keyword>
<dbReference type="InParanoid" id="A0LUL9"/>
<sequence length="250" mass="26296">MTSDDTIRPHTSAATAGNSPGAARQPGDAGLDSGSRIRAGTGGDTAEQPTADLGAAAADTAEQPTADPGHDTGVGVGVPDGFTRIWTPHRLPYIRGEAKPAGDPNDPSVCPFCVAVNQPDDEALVVARGTLVYAVLNLFPYNAGHLLVVPYRHIPDLTDLRADEAAEFMAFTQRAVRVLRVASNPHGFNIGINLGPVAGAGIAAHLHQHIVPRWGGDTNFMPVIGRTRVLPQLLRDTRELLAKTWAETSA</sequence>
<evidence type="ECO:0000256" key="3">
    <source>
        <dbReference type="PIRSR" id="PIRSR639383-2"/>
    </source>
</evidence>
<dbReference type="OrthoDB" id="9784774at2"/>
<dbReference type="eggNOG" id="COG0537">
    <property type="taxonomic scope" value="Bacteria"/>
</dbReference>
<dbReference type="HOGENOM" id="CLU_056776_1_1_11"/>
<evidence type="ECO:0000256" key="4">
    <source>
        <dbReference type="PROSITE-ProRule" id="PRU00464"/>
    </source>
</evidence>
<name>A0LUL9_ACIC1</name>
<feature type="active site" description="Tele-AMP-histidine intermediate" evidence="2">
    <location>
        <position position="207"/>
    </location>
</feature>
<protein>
    <submittedName>
        <fullName evidence="7">Histidine triad (HIT) protein</fullName>
    </submittedName>
</protein>
<feature type="binding site" evidence="3">
    <location>
        <position position="209"/>
    </location>
    <ligand>
        <name>substrate</name>
    </ligand>
</feature>
<evidence type="ECO:0000313" key="7">
    <source>
        <dbReference type="EMBL" id="ABK53129.1"/>
    </source>
</evidence>
<dbReference type="GO" id="GO:0003824">
    <property type="term" value="F:catalytic activity"/>
    <property type="evidence" value="ECO:0007669"/>
    <property type="project" value="InterPro"/>
</dbReference>
<reference evidence="7 8" key="1">
    <citation type="journal article" date="2009" name="Genome Res.">
        <title>Complete genome of the cellulolytic thermophile Acidothermus cellulolyticus 11B provides insights into its ecophysiological and evolutionary adaptations.</title>
        <authorList>
            <person name="Barabote R.D."/>
            <person name="Xie G."/>
            <person name="Leu D.H."/>
            <person name="Normand P."/>
            <person name="Necsulea A."/>
            <person name="Daubin V."/>
            <person name="Medigue C."/>
            <person name="Adney W.S."/>
            <person name="Xu X.C."/>
            <person name="Lapidus A."/>
            <person name="Parales R.E."/>
            <person name="Detter C."/>
            <person name="Pujic P."/>
            <person name="Bruce D."/>
            <person name="Lavire C."/>
            <person name="Challacombe J.F."/>
            <person name="Brettin T.S."/>
            <person name="Berry A.M."/>
        </authorList>
    </citation>
    <scope>NUCLEOTIDE SEQUENCE [LARGE SCALE GENOMIC DNA]</scope>
    <source>
        <strain evidence="8">ATCC 43068 / DSM 8971 / 11B</strain>
    </source>
</reference>
<keyword evidence="1" id="KW-0547">Nucleotide-binding</keyword>